<dbReference type="InterPro" id="IPR036890">
    <property type="entry name" value="HATPase_C_sf"/>
</dbReference>
<dbReference type="InterPro" id="IPR008207">
    <property type="entry name" value="Sig_transdc_His_kin_Hpt_dom"/>
</dbReference>
<evidence type="ECO:0000259" key="8">
    <source>
        <dbReference type="PROSITE" id="PS50894"/>
    </source>
</evidence>
<feature type="domain" description="HPt" evidence="8">
    <location>
        <begin position="388"/>
        <end position="486"/>
    </location>
</feature>
<keyword evidence="6" id="KW-0472">Membrane</keyword>
<dbReference type="Pfam" id="PF02518">
    <property type="entry name" value="HATPase_c"/>
    <property type="match status" value="1"/>
</dbReference>
<dbReference type="SUPFAM" id="SSF55874">
    <property type="entry name" value="ATPase domain of HSP90 chaperone/DNA topoisomerase II/histidine kinase"/>
    <property type="match status" value="1"/>
</dbReference>
<proteinExistence type="predicted"/>
<dbReference type="PANTHER" id="PTHR43395">
    <property type="entry name" value="SENSOR HISTIDINE KINASE CHEA"/>
    <property type="match status" value="1"/>
</dbReference>
<evidence type="ECO:0000313" key="9">
    <source>
        <dbReference type="EMBL" id="SMF08590.1"/>
    </source>
</evidence>
<dbReference type="PROSITE" id="PS50885">
    <property type="entry name" value="HAMP"/>
    <property type="match status" value="1"/>
</dbReference>
<keyword evidence="6" id="KW-1133">Transmembrane helix</keyword>
<dbReference type="SUPFAM" id="SSF47226">
    <property type="entry name" value="Histidine-containing phosphotransfer domain, HPT domain"/>
    <property type="match status" value="1"/>
</dbReference>
<dbReference type="SMART" id="SM00304">
    <property type="entry name" value="HAMP"/>
    <property type="match status" value="1"/>
</dbReference>
<dbReference type="Pfam" id="PF00672">
    <property type="entry name" value="HAMP"/>
    <property type="match status" value="1"/>
</dbReference>
<feature type="transmembrane region" description="Helical" evidence="6">
    <location>
        <begin position="12"/>
        <end position="34"/>
    </location>
</feature>
<dbReference type="InterPro" id="IPR003594">
    <property type="entry name" value="HATPase_dom"/>
</dbReference>
<dbReference type="CDD" id="cd06225">
    <property type="entry name" value="HAMP"/>
    <property type="match status" value="1"/>
</dbReference>
<sequence>MKTPKKSISGRLQAVILSVIFGSITLFAAAIGIYTTQEVNENIQQKSENVRGLAKLALTDPIWNYNNEAIELLSEAIVQDPDVVGFLVRDKDGTEQYKRTTDGFSNEIEDYRSGSSYIVSDADLVKEGEMIGTIVVVVSKARPIQSIKFTLMGVTVLALFLLIFVGATLNISIRNLIKKPIDALQQNSVKLAEGDWDVEIDTSREDELGVLASGFDYMRDKIKAFTNNLQEMIEEKTEDISSMLKNIEQGIFTITKDYKVHPEYSAFLENIFLDKDIADKPFEEFLFQRSSSMGSEEIDCAKSAIIASLGNKSVAFKLNHKHLPDEFQIEIDGQTKFLELDWCPILKHQKIEKMMVTVRDVTELKKLQAASLEKSRELEIIQQIVQLDVGKFQEVIGKSRVLLDECVTRLTKGSFDEDDIAILFRNLHTAKGILRTYGFKIVSSTVHEVEERFLEIKNSPKTDFSKDVLSQLHDSTQTILNTLDEYQTINDEKLGRKEGPGQISDEDMAEVKKIIDQFLIDTKQAESMLYEMSNLLTSRNHRTLQDHLHEIIERVSEVAPELGKIPLSFEYSGQDMIVSGDDWDKLDGAFTHMIRNSMDHGVETPEAREKLGKSPEGRIYLHSKINNDTLEVTLRDDGRGLNLKKLREIGNLPQDAPLEQAVEVIFKPHMSTAERVSDISGRGVGMDAVKYTIENDLGGRIIVEQLSKEKEGFAAIQFKIQIPLTSLKKTPETVLQAG</sequence>
<organism evidence="9 10">
    <name type="scientific">Pseudobacteriovorax antillogorgiicola</name>
    <dbReference type="NCBI Taxonomy" id="1513793"/>
    <lineage>
        <taxon>Bacteria</taxon>
        <taxon>Pseudomonadati</taxon>
        <taxon>Bdellovibrionota</taxon>
        <taxon>Oligoflexia</taxon>
        <taxon>Oligoflexales</taxon>
        <taxon>Pseudobacteriovoracaceae</taxon>
        <taxon>Pseudobacteriovorax</taxon>
    </lineage>
</organism>
<keyword evidence="10" id="KW-1185">Reference proteome</keyword>
<dbReference type="GO" id="GO:0016020">
    <property type="term" value="C:membrane"/>
    <property type="evidence" value="ECO:0007669"/>
    <property type="project" value="UniProtKB-SubCell"/>
</dbReference>
<evidence type="ECO:0000256" key="3">
    <source>
        <dbReference type="ARBA" id="ARBA00022679"/>
    </source>
</evidence>
<dbReference type="SMART" id="SM00387">
    <property type="entry name" value="HATPase_c"/>
    <property type="match status" value="1"/>
</dbReference>
<evidence type="ECO:0000259" key="7">
    <source>
        <dbReference type="PROSITE" id="PS50885"/>
    </source>
</evidence>
<protein>
    <recommendedName>
        <fullName evidence="11">Histidine kinase</fullName>
    </recommendedName>
</protein>
<dbReference type="Proteomes" id="UP000192907">
    <property type="component" value="Unassembled WGS sequence"/>
</dbReference>
<dbReference type="Gene3D" id="3.30.565.10">
    <property type="entry name" value="Histidine kinase-like ATPase, C-terminal domain"/>
    <property type="match status" value="1"/>
</dbReference>
<dbReference type="PROSITE" id="PS50894">
    <property type="entry name" value="HPT"/>
    <property type="match status" value="1"/>
</dbReference>
<accession>A0A1Y6BFS4</accession>
<keyword evidence="2 5" id="KW-0597">Phosphoprotein</keyword>
<evidence type="ECO:0000256" key="4">
    <source>
        <dbReference type="ARBA" id="ARBA00022777"/>
    </source>
</evidence>
<keyword evidence="4" id="KW-0418">Kinase</keyword>
<dbReference type="GO" id="GO:0004672">
    <property type="term" value="F:protein kinase activity"/>
    <property type="evidence" value="ECO:0007669"/>
    <property type="project" value="UniProtKB-ARBA"/>
</dbReference>
<feature type="transmembrane region" description="Helical" evidence="6">
    <location>
        <begin position="149"/>
        <end position="171"/>
    </location>
</feature>
<evidence type="ECO:0000256" key="5">
    <source>
        <dbReference type="PROSITE-ProRule" id="PRU00110"/>
    </source>
</evidence>
<name>A0A1Y6BFS4_9BACT</name>
<dbReference type="InterPro" id="IPR051315">
    <property type="entry name" value="Bact_Chemotaxis_CheA"/>
</dbReference>
<dbReference type="PANTHER" id="PTHR43395:SF10">
    <property type="entry name" value="CHEMOTAXIS PROTEIN CHEA"/>
    <property type="match status" value="1"/>
</dbReference>
<evidence type="ECO:0008006" key="11">
    <source>
        <dbReference type="Google" id="ProtNLM"/>
    </source>
</evidence>
<dbReference type="RefSeq" id="WP_132316460.1">
    <property type="nucleotide sequence ID" value="NZ_FWZT01000004.1"/>
</dbReference>
<keyword evidence="3" id="KW-0808">Transferase</keyword>
<dbReference type="GO" id="GO:0000160">
    <property type="term" value="P:phosphorelay signal transduction system"/>
    <property type="evidence" value="ECO:0007669"/>
    <property type="project" value="InterPro"/>
</dbReference>
<feature type="modified residue" description="Phosphohistidine" evidence="5">
    <location>
        <position position="428"/>
    </location>
</feature>
<evidence type="ECO:0000256" key="6">
    <source>
        <dbReference type="SAM" id="Phobius"/>
    </source>
</evidence>
<reference evidence="10" key="1">
    <citation type="submission" date="2017-04" db="EMBL/GenBank/DDBJ databases">
        <authorList>
            <person name="Varghese N."/>
            <person name="Submissions S."/>
        </authorList>
    </citation>
    <scope>NUCLEOTIDE SEQUENCE [LARGE SCALE GENOMIC DNA]</scope>
    <source>
        <strain evidence="10">RKEM611</strain>
    </source>
</reference>
<dbReference type="InterPro" id="IPR036641">
    <property type="entry name" value="HPT_dom_sf"/>
</dbReference>
<dbReference type="InterPro" id="IPR003660">
    <property type="entry name" value="HAMP_dom"/>
</dbReference>
<dbReference type="OrthoDB" id="9803176at2"/>
<comment type="subcellular location">
    <subcellularLocation>
        <location evidence="1">Membrane</location>
    </subcellularLocation>
</comment>
<feature type="domain" description="HAMP" evidence="7">
    <location>
        <begin position="175"/>
        <end position="227"/>
    </location>
</feature>
<dbReference type="AlphaFoldDB" id="A0A1Y6BFS4"/>
<dbReference type="STRING" id="1513793.SAMN06296036_104307"/>
<gene>
    <name evidence="9" type="ORF">SAMN06296036_104307</name>
</gene>
<dbReference type="Gene3D" id="6.10.340.10">
    <property type="match status" value="1"/>
</dbReference>
<evidence type="ECO:0000256" key="2">
    <source>
        <dbReference type="ARBA" id="ARBA00022553"/>
    </source>
</evidence>
<keyword evidence="6" id="KW-0812">Transmembrane</keyword>
<dbReference type="SUPFAM" id="SSF158472">
    <property type="entry name" value="HAMP domain-like"/>
    <property type="match status" value="1"/>
</dbReference>
<dbReference type="Gene3D" id="1.20.120.160">
    <property type="entry name" value="HPT domain"/>
    <property type="match status" value="1"/>
</dbReference>
<evidence type="ECO:0000313" key="10">
    <source>
        <dbReference type="Proteomes" id="UP000192907"/>
    </source>
</evidence>
<evidence type="ECO:0000256" key="1">
    <source>
        <dbReference type="ARBA" id="ARBA00004370"/>
    </source>
</evidence>
<dbReference type="Gene3D" id="3.30.450.20">
    <property type="entry name" value="PAS domain"/>
    <property type="match status" value="1"/>
</dbReference>
<dbReference type="EMBL" id="FWZT01000004">
    <property type="protein sequence ID" value="SMF08590.1"/>
    <property type="molecule type" value="Genomic_DNA"/>
</dbReference>